<dbReference type="SUPFAM" id="SSF109604">
    <property type="entry name" value="HD-domain/PDEase-like"/>
    <property type="match status" value="1"/>
</dbReference>
<dbReference type="AlphaFoldDB" id="Q72JY9"/>
<dbReference type="Pfam" id="PF08447">
    <property type="entry name" value="PAS_3"/>
    <property type="match status" value="3"/>
</dbReference>
<evidence type="ECO:0000313" key="5">
    <source>
        <dbReference type="Proteomes" id="UP000000592"/>
    </source>
</evidence>
<dbReference type="eggNOG" id="COG3437">
    <property type="taxonomic scope" value="Bacteria"/>
</dbReference>
<evidence type="ECO:0000313" key="4">
    <source>
        <dbReference type="EMBL" id="AAS80977.1"/>
    </source>
</evidence>
<reference evidence="4 5" key="1">
    <citation type="journal article" date="2004" name="Nat. Biotechnol.">
        <title>The genome sequence of the extreme thermophile Thermus thermophilus.</title>
        <authorList>
            <person name="Henne A."/>
            <person name="Brueggemann H."/>
            <person name="Raasch C."/>
            <person name="Wiezer A."/>
            <person name="Hartsch T."/>
            <person name="Liesegang H."/>
            <person name="Johann A."/>
            <person name="Lienard T."/>
            <person name="Gohl O."/>
            <person name="Martinez-Arias R."/>
            <person name="Jacobi C."/>
            <person name="Starkuviene V."/>
            <person name="Schlenczeck S."/>
            <person name="Dencker S."/>
            <person name="Huber R."/>
            <person name="Klenk H.-P."/>
            <person name="Overbeek R."/>
            <person name="Kramer W."/>
            <person name="Merkl R."/>
            <person name="Gottschalk G."/>
            <person name="Fritz H.-J."/>
        </authorList>
    </citation>
    <scope>NUCLEOTIDE SEQUENCE [LARGE SCALE GENOMIC DNA]</scope>
    <source>
        <strain evidence="5">ATCC BAA-163 / DSM 7039 / HB27</strain>
    </source>
</reference>
<dbReference type="PROSITE" id="PS50112">
    <property type="entry name" value="PAS"/>
    <property type="match status" value="3"/>
</dbReference>
<protein>
    <submittedName>
        <fullName evidence="4">HD-hydrolase domain</fullName>
    </submittedName>
</protein>
<dbReference type="InterPro" id="IPR003018">
    <property type="entry name" value="GAF"/>
</dbReference>
<dbReference type="PROSITE" id="PS50113">
    <property type="entry name" value="PAC"/>
    <property type="match status" value="1"/>
</dbReference>
<dbReference type="SUPFAM" id="SSF55781">
    <property type="entry name" value="GAF domain-like"/>
    <property type="match status" value="2"/>
</dbReference>
<dbReference type="SMART" id="SM00065">
    <property type="entry name" value="GAF"/>
    <property type="match status" value="2"/>
</dbReference>
<dbReference type="PANTHER" id="PTHR45228">
    <property type="entry name" value="CYCLIC DI-GMP PHOSPHODIESTERASE TM_0186-RELATED"/>
    <property type="match status" value="1"/>
</dbReference>
<dbReference type="InterPro" id="IPR013655">
    <property type="entry name" value="PAS_fold_3"/>
</dbReference>
<dbReference type="OrthoDB" id="23815at2"/>
<dbReference type="NCBIfam" id="TIGR00229">
    <property type="entry name" value="sensory_box"/>
    <property type="match status" value="2"/>
</dbReference>
<proteinExistence type="predicted"/>
<dbReference type="InterPro" id="IPR000014">
    <property type="entry name" value="PAS"/>
</dbReference>
<dbReference type="InterPro" id="IPR035965">
    <property type="entry name" value="PAS-like_dom_sf"/>
</dbReference>
<feature type="domain" description="PAS" evidence="1">
    <location>
        <begin position="260"/>
        <end position="337"/>
    </location>
</feature>
<dbReference type="Gene3D" id="1.10.3210.10">
    <property type="entry name" value="Hypothetical protein af1432"/>
    <property type="match status" value="1"/>
</dbReference>
<dbReference type="EMBL" id="AE017221">
    <property type="protein sequence ID" value="AAS80977.1"/>
    <property type="molecule type" value="Genomic_DNA"/>
</dbReference>
<dbReference type="CDD" id="cd00077">
    <property type="entry name" value="HDc"/>
    <property type="match status" value="1"/>
</dbReference>
<dbReference type="Gene3D" id="3.30.450.20">
    <property type="entry name" value="PAS domain"/>
    <property type="match status" value="3"/>
</dbReference>
<dbReference type="Gene3D" id="3.30.450.40">
    <property type="match status" value="2"/>
</dbReference>
<dbReference type="eggNOG" id="COG2202">
    <property type="taxonomic scope" value="Bacteria"/>
</dbReference>
<dbReference type="SMART" id="SM00091">
    <property type="entry name" value="PAS"/>
    <property type="match status" value="3"/>
</dbReference>
<dbReference type="PROSITE" id="PS51832">
    <property type="entry name" value="HD_GYP"/>
    <property type="match status" value="1"/>
</dbReference>
<dbReference type="KEGG" id="tth:TT_C0629"/>
<dbReference type="InterPro" id="IPR052020">
    <property type="entry name" value="Cyclic_di-GMP/3'3'-cGAMP_PDE"/>
</dbReference>
<dbReference type="InterPro" id="IPR000700">
    <property type="entry name" value="PAS-assoc_C"/>
</dbReference>
<feature type="domain" description="HD-GYP" evidence="3">
    <location>
        <begin position="720"/>
        <end position="907"/>
    </location>
</feature>
<feature type="domain" description="PAC" evidence="2">
    <location>
        <begin position="341"/>
        <end position="391"/>
    </location>
</feature>
<dbReference type="GO" id="GO:0016787">
    <property type="term" value="F:hydrolase activity"/>
    <property type="evidence" value="ECO:0007669"/>
    <property type="project" value="UniProtKB-KW"/>
</dbReference>
<sequence length="907" mass="101323">MAKGPLVSFQALVENARDLVYVLDAGGAIRYASPNVRQVLGYDPEGHTRETLYALDFVHPEDRTYAEAALEDLLRHPGKTREFRLRLLDAWGRVRAVRVWGRNLLEDPAVRGIIINVHDETELEAERARLKSVLEALPGAVYQARVEEGQDPAYAPLAYAAPKQTQEVLGYPAEALLEDPAFFFAKVHPEDRAQVEEAVRRAVAHPGEVQIATYRFLHGQKGTYVWLRDTLIYDPETRLLTGYTYDVNEEVAQEQARTESEALFRTLAETAPALILLWQAEDPKDLTSARLAFANREALRLTGYTLEELQAKPIWEFVHPQDREVVRARGLARLKGEAPPTRYTFRVLTKEGQVRWLDYSAARVEVQGRPAVLGVGLDITEAKERERTLEAFAQVALALRQSENLKEMMESALDAALRITEAGAGALLLYEEDPPRLTEEAARGFIRRLPGAPRLEEKSLTGLALKGQVVLSPDLKNDPRLREAARPHIPEGWAGLAHPLLAGKNPVGVLLLAWPRGRLPTPPELERIQVLAETIGNAVRRAQLREKLAKRVAHLEALRQVDQAILASMDLAPSLEILLDKLFLLPLDAAAFFLCAPREKTLRLAAHRGFRTPAPPQTLLLGQGHVGRAALTGEKVAVDDLRREPGSHPEFTREEGLVAERAYPLLARGSLLGVLAVFTRRPWDLLGEDEAFLEALVGQSALALDNLRVLRDLQKSQRELEAAYELTLWGWAKAVELRDQETAGHTERVTALTLRLAKALGVPEEDLDDLRRGAILHDVGKIAIPDSILLKPGPLTEEEWAVMKLHPVYAYEWLSGIPFLKKALEVPYAHHERWDGSGYPRGLKGLEIPLSARIFAVADVYDALTSDRPYRKAWPKEKALAYIREEAGKQFDPEVVEAFLKLMAEEA</sequence>
<dbReference type="Pfam" id="PF13185">
    <property type="entry name" value="GAF_2"/>
    <property type="match status" value="2"/>
</dbReference>
<dbReference type="PANTHER" id="PTHR45228:SF1">
    <property type="entry name" value="CYCLIC DI-GMP PHOSPHODIESTERASE TM_0186"/>
    <property type="match status" value="1"/>
</dbReference>
<dbReference type="SUPFAM" id="SSF55785">
    <property type="entry name" value="PYP-like sensor domain (PAS domain)"/>
    <property type="match status" value="3"/>
</dbReference>
<dbReference type="Proteomes" id="UP000000592">
    <property type="component" value="Chromosome"/>
</dbReference>
<organism evidence="4 5">
    <name type="scientific">Thermus thermophilus (strain ATCC BAA-163 / DSM 7039 / HB27)</name>
    <dbReference type="NCBI Taxonomy" id="262724"/>
    <lineage>
        <taxon>Bacteria</taxon>
        <taxon>Thermotogati</taxon>
        <taxon>Deinococcota</taxon>
        <taxon>Deinococci</taxon>
        <taxon>Thermales</taxon>
        <taxon>Thermaceae</taxon>
        <taxon>Thermus</taxon>
    </lineage>
</organism>
<dbReference type="SMART" id="SM00471">
    <property type="entry name" value="HDc"/>
    <property type="match status" value="1"/>
</dbReference>
<dbReference type="HOGENOM" id="CLU_007497_0_0_0"/>
<name>Q72JY9_THET2</name>
<gene>
    <name evidence="4" type="ordered locus">TT_C0629</name>
</gene>
<evidence type="ECO:0000259" key="1">
    <source>
        <dbReference type="PROSITE" id="PS50112"/>
    </source>
</evidence>
<dbReference type="CDD" id="cd00130">
    <property type="entry name" value="PAS"/>
    <property type="match status" value="3"/>
</dbReference>
<evidence type="ECO:0000259" key="2">
    <source>
        <dbReference type="PROSITE" id="PS50113"/>
    </source>
</evidence>
<dbReference type="InterPro" id="IPR029016">
    <property type="entry name" value="GAF-like_dom_sf"/>
</dbReference>
<dbReference type="InterPro" id="IPR003607">
    <property type="entry name" value="HD/PDEase_dom"/>
</dbReference>
<accession>Q72JY9</accession>
<evidence type="ECO:0000259" key="3">
    <source>
        <dbReference type="PROSITE" id="PS51832"/>
    </source>
</evidence>
<feature type="domain" description="PAS" evidence="1">
    <location>
        <begin position="9"/>
        <end position="77"/>
    </location>
</feature>
<keyword evidence="4" id="KW-0378">Hydrolase</keyword>
<dbReference type="InterPro" id="IPR037522">
    <property type="entry name" value="HD_GYP_dom"/>
</dbReference>
<dbReference type="Pfam" id="PF13487">
    <property type="entry name" value="HD_5"/>
    <property type="match status" value="1"/>
</dbReference>
<feature type="domain" description="PAS" evidence="1">
    <location>
        <begin position="126"/>
        <end position="206"/>
    </location>
</feature>
<dbReference type="RefSeq" id="WP_011173074.1">
    <property type="nucleotide sequence ID" value="NC_005835.1"/>
</dbReference>